<accession>A0A2S4PJ63</accession>
<comment type="caution">
    <text evidence="1">The sequence shown here is derived from an EMBL/GenBank/DDBJ whole genome shotgun (WGS) entry which is preliminary data.</text>
</comment>
<evidence type="ECO:0000313" key="2">
    <source>
        <dbReference type="Proteomes" id="UP000237438"/>
    </source>
</evidence>
<evidence type="ECO:0000313" key="1">
    <source>
        <dbReference type="EMBL" id="POS82027.1"/>
    </source>
</evidence>
<name>A0A2S4PJ63_9PEZI</name>
<reference evidence="1 2" key="1">
    <citation type="submission" date="2017-10" db="EMBL/GenBank/DDBJ databases">
        <title>Development of genomic resources for the powdery mildew, Erysiphe pulchra.</title>
        <authorList>
            <person name="Wadl P.A."/>
            <person name="Mack B.M."/>
            <person name="Moore G."/>
            <person name="Beltz S.B."/>
        </authorList>
    </citation>
    <scope>NUCLEOTIDE SEQUENCE [LARGE SCALE GENOMIC DNA]</scope>
    <source>
        <strain evidence="1">Cflorida</strain>
    </source>
</reference>
<dbReference type="EMBL" id="PEDP01004825">
    <property type="protein sequence ID" value="POS82027.1"/>
    <property type="molecule type" value="Genomic_DNA"/>
</dbReference>
<dbReference type="AlphaFoldDB" id="A0A2S4PJ63"/>
<dbReference type="Proteomes" id="UP000237438">
    <property type="component" value="Unassembled WGS sequence"/>
</dbReference>
<sequence>VNGIYYATPSATCRAMGLTFDDLEWISLFNEIKDTATAYSLRNQFAVILSNSEVLDPQNIWELFKDNFSDVCLHRILRLGNGLILPPTDWTEEERRMCKILENDAYSGGVEVNSVIDMIDDIVSACRGKKDEIRVPNPLNGQALMKSIRIDGSIEAQNLRVNRDPDSTYAKFKSRRAIAKDLRGNQEHHAESSGSLSRTIENEIEAWKNPAPREYF</sequence>
<organism evidence="1 2">
    <name type="scientific">Erysiphe pulchra</name>
    <dbReference type="NCBI Taxonomy" id="225359"/>
    <lineage>
        <taxon>Eukaryota</taxon>
        <taxon>Fungi</taxon>
        <taxon>Dikarya</taxon>
        <taxon>Ascomycota</taxon>
        <taxon>Pezizomycotina</taxon>
        <taxon>Leotiomycetes</taxon>
        <taxon>Erysiphales</taxon>
        <taxon>Erysiphaceae</taxon>
        <taxon>Erysiphe</taxon>
    </lineage>
</organism>
<keyword evidence="2" id="KW-1185">Reference proteome</keyword>
<dbReference type="OrthoDB" id="3614063at2759"/>
<proteinExistence type="predicted"/>
<feature type="non-terminal residue" evidence="1">
    <location>
        <position position="1"/>
    </location>
</feature>
<protein>
    <submittedName>
        <fullName evidence="1">Uncharacterized protein</fullName>
    </submittedName>
</protein>
<gene>
    <name evidence="1" type="ORF">EPUL_006008</name>
</gene>